<dbReference type="GO" id="GO:0050361">
    <property type="term" value="F:tryptophan 2-monooxygenase activity"/>
    <property type="evidence" value="ECO:0007669"/>
    <property type="project" value="UniProtKB-EC"/>
</dbReference>
<evidence type="ECO:0000256" key="4">
    <source>
        <dbReference type="ARBA" id="ARBA00012535"/>
    </source>
</evidence>
<keyword evidence="6" id="KW-0560">Oxidoreductase</keyword>
<evidence type="ECO:0000256" key="6">
    <source>
        <dbReference type="ARBA" id="ARBA00023002"/>
    </source>
</evidence>
<sequence>MARSRENVLVIGAGMAGLAAASRLLEAGVEVSILEARARPGGRLATLDAEGLSIEAGAEFVHGTPEPLWELLARAGIATVDVGSGQVDVGTRASEPSPASEPSLAEMAEILEAFADADGSVADFLALPSTQARWSPEARARAATYVESFHAAPVALASARGTARAEQGASASSESATFRVQPGYGALVRALAAPLGDRLLLDTVVTAVRWERGRVEVDARTYPGARMRTFEARAAVITLPIGVLQLPAGAEGAIRFTPPLPEATQHAIASLGMGPVVRVVLAFAAPFSTGPGEPTFLHTPGEAFSVFWALPGKAPRASGSPTMLVAWAGGSNAAALSGRGARAIADEAQGVLARALGQDEAALAARCTGAWVFDWLLDPYARGAYAFITAGAEDAADTLATPVEDTLYIAGEATCSEAIGTVHGALRSGHRAATQVLVLRTLDQGPDGPYAPEGRYPREGA</sequence>
<dbReference type="EMBL" id="ASRX01000065">
    <property type="protein sequence ID" value="EYF02181.1"/>
    <property type="molecule type" value="Genomic_DNA"/>
</dbReference>
<dbReference type="OrthoDB" id="9790035at2"/>
<comment type="caution">
    <text evidence="11">The sequence shown here is derived from an EMBL/GenBank/DDBJ whole genome shotgun (WGS) entry which is preliminary data.</text>
</comment>
<dbReference type="InterPro" id="IPR036188">
    <property type="entry name" value="FAD/NAD-bd_sf"/>
</dbReference>
<evidence type="ECO:0000256" key="7">
    <source>
        <dbReference type="ARBA" id="ARBA00023070"/>
    </source>
</evidence>
<dbReference type="PANTHER" id="PTHR10742">
    <property type="entry name" value="FLAVIN MONOAMINE OXIDASE"/>
    <property type="match status" value="1"/>
</dbReference>
<evidence type="ECO:0000313" key="12">
    <source>
        <dbReference type="Proteomes" id="UP000019678"/>
    </source>
</evidence>
<evidence type="ECO:0000256" key="5">
    <source>
        <dbReference type="ARBA" id="ARBA00017871"/>
    </source>
</evidence>
<feature type="domain" description="Amine oxidase" evidence="10">
    <location>
        <begin position="15"/>
        <end position="437"/>
    </location>
</feature>
<protein>
    <recommendedName>
        <fullName evidence="5">Tryptophan 2-monooxygenase</fullName>
        <ecNumber evidence="4">1.13.12.3</ecNumber>
    </recommendedName>
</protein>
<evidence type="ECO:0000259" key="10">
    <source>
        <dbReference type="Pfam" id="PF01593"/>
    </source>
</evidence>
<reference evidence="11 12" key="1">
    <citation type="submission" date="2013-05" db="EMBL/GenBank/DDBJ databases">
        <title>Genome assembly of Chondromyces apiculatus DSM 436.</title>
        <authorList>
            <person name="Sharma G."/>
            <person name="Khatri I."/>
            <person name="Kaur C."/>
            <person name="Mayilraj S."/>
            <person name="Subramanian S."/>
        </authorList>
    </citation>
    <scope>NUCLEOTIDE SEQUENCE [LARGE SCALE GENOMIC DNA]</scope>
    <source>
        <strain evidence="11 12">DSM 436</strain>
    </source>
</reference>
<dbReference type="GO" id="GO:0009851">
    <property type="term" value="P:auxin biosynthetic process"/>
    <property type="evidence" value="ECO:0007669"/>
    <property type="project" value="UniProtKB-KW"/>
</dbReference>
<dbReference type="PRINTS" id="PR00757">
    <property type="entry name" value="AMINEOXDASEF"/>
</dbReference>
<keyword evidence="7" id="KW-0073">Auxin biosynthesis</keyword>
<organism evidence="11 12">
    <name type="scientific">Chondromyces apiculatus DSM 436</name>
    <dbReference type="NCBI Taxonomy" id="1192034"/>
    <lineage>
        <taxon>Bacteria</taxon>
        <taxon>Pseudomonadati</taxon>
        <taxon>Myxococcota</taxon>
        <taxon>Polyangia</taxon>
        <taxon>Polyangiales</taxon>
        <taxon>Polyangiaceae</taxon>
        <taxon>Chondromyces</taxon>
    </lineage>
</organism>
<dbReference type="eggNOG" id="COG1231">
    <property type="taxonomic scope" value="Bacteria"/>
</dbReference>
<dbReference type="Pfam" id="PF01593">
    <property type="entry name" value="Amino_oxidase"/>
    <property type="match status" value="1"/>
</dbReference>
<dbReference type="InterPro" id="IPR001613">
    <property type="entry name" value="Flavin_amine_oxidase"/>
</dbReference>
<evidence type="ECO:0000313" key="11">
    <source>
        <dbReference type="EMBL" id="EYF02181.1"/>
    </source>
</evidence>
<evidence type="ECO:0000256" key="8">
    <source>
        <dbReference type="ARBA" id="ARBA00047321"/>
    </source>
</evidence>
<feature type="binding site" evidence="9">
    <location>
        <position position="205"/>
    </location>
    <ligand>
        <name>FAD</name>
        <dbReference type="ChEBI" id="CHEBI:57692"/>
    </ligand>
</feature>
<comment type="similarity">
    <text evidence="3">Belongs to the tryptophan 2-monooxygenase family.</text>
</comment>
<dbReference type="SUPFAM" id="SSF51905">
    <property type="entry name" value="FAD/NAD(P)-binding domain"/>
    <property type="match status" value="1"/>
</dbReference>
<dbReference type="InterPro" id="IPR002937">
    <property type="entry name" value="Amino_oxidase"/>
</dbReference>
<dbReference type="SUPFAM" id="SSF54373">
    <property type="entry name" value="FAD-linked reductases, C-terminal domain"/>
    <property type="match status" value="1"/>
</dbReference>
<dbReference type="RefSeq" id="WP_044248016.1">
    <property type="nucleotide sequence ID" value="NZ_ASRX01000065.1"/>
</dbReference>
<feature type="binding site" evidence="9">
    <location>
        <begin position="35"/>
        <end position="36"/>
    </location>
    <ligand>
        <name>FAD</name>
        <dbReference type="ChEBI" id="CHEBI:57692"/>
    </ligand>
</feature>
<dbReference type="Proteomes" id="UP000019678">
    <property type="component" value="Unassembled WGS sequence"/>
</dbReference>
<comment type="cofactor">
    <cofactor evidence="1">
        <name>FAD</name>
        <dbReference type="ChEBI" id="CHEBI:57692"/>
    </cofactor>
</comment>
<dbReference type="Gene3D" id="3.50.50.60">
    <property type="entry name" value="FAD/NAD(P)-binding domain"/>
    <property type="match status" value="1"/>
</dbReference>
<comment type="pathway">
    <text evidence="2">Plant hormone metabolism; auxin biosynthesis.</text>
</comment>
<dbReference type="PANTHER" id="PTHR10742:SF410">
    <property type="entry name" value="LYSINE-SPECIFIC HISTONE DEMETHYLASE 2"/>
    <property type="match status" value="1"/>
</dbReference>
<name>A0A017T0V4_9BACT</name>
<evidence type="ECO:0000256" key="9">
    <source>
        <dbReference type="PIRSR" id="PIRSR601613-1"/>
    </source>
</evidence>
<proteinExistence type="inferred from homology"/>
<gene>
    <name evidence="11" type="ORF">CAP_7392</name>
</gene>
<accession>A0A017T0V4</accession>
<evidence type="ECO:0000256" key="3">
    <source>
        <dbReference type="ARBA" id="ARBA00005833"/>
    </source>
</evidence>
<dbReference type="InterPro" id="IPR050281">
    <property type="entry name" value="Flavin_monoamine_oxidase"/>
</dbReference>
<dbReference type="STRING" id="1192034.CAP_7392"/>
<evidence type="ECO:0000256" key="1">
    <source>
        <dbReference type="ARBA" id="ARBA00001974"/>
    </source>
</evidence>
<evidence type="ECO:0000256" key="2">
    <source>
        <dbReference type="ARBA" id="ARBA00004814"/>
    </source>
</evidence>
<comment type="catalytic activity">
    <reaction evidence="8">
        <text>L-tryptophan + O2 = indole-3-acetamide + CO2 + H2O</text>
        <dbReference type="Rhea" id="RHEA:16165"/>
        <dbReference type="ChEBI" id="CHEBI:15377"/>
        <dbReference type="ChEBI" id="CHEBI:15379"/>
        <dbReference type="ChEBI" id="CHEBI:16031"/>
        <dbReference type="ChEBI" id="CHEBI:16526"/>
        <dbReference type="ChEBI" id="CHEBI:57912"/>
        <dbReference type="EC" id="1.13.12.3"/>
    </reaction>
</comment>
<dbReference type="EC" id="1.13.12.3" evidence="4"/>
<keyword evidence="12" id="KW-1185">Reference proteome</keyword>
<dbReference type="AlphaFoldDB" id="A0A017T0V4"/>